<dbReference type="EMBL" id="MVBK01000141">
    <property type="protein sequence ID" value="OOG21008.1"/>
    <property type="molecule type" value="Genomic_DNA"/>
</dbReference>
<proteinExistence type="predicted"/>
<accession>A0A1V3N7Y7</accession>
<dbReference type="SUPFAM" id="SSF58113">
    <property type="entry name" value="Apolipoprotein A-I"/>
    <property type="match status" value="1"/>
</dbReference>
<keyword evidence="3" id="KW-1185">Reference proteome</keyword>
<evidence type="ECO:0000256" key="1">
    <source>
        <dbReference type="SAM" id="Coils"/>
    </source>
</evidence>
<organism evidence="2 3">
    <name type="scientific">Thioalkalivibrio denitrificans</name>
    <dbReference type="NCBI Taxonomy" id="108003"/>
    <lineage>
        <taxon>Bacteria</taxon>
        <taxon>Pseudomonadati</taxon>
        <taxon>Pseudomonadota</taxon>
        <taxon>Gammaproteobacteria</taxon>
        <taxon>Chromatiales</taxon>
        <taxon>Ectothiorhodospiraceae</taxon>
        <taxon>Thioalkalivibrio</taxon>
    </lineage>
</organism>
<comment type="caution">
    <text evidence="2">The sequence shown here is derived from an EMBL/GenBank/DDBJ whole genome shotgun (WGS) entry which is preliminary data.</text>
</comment>
<sequence>MSDRDQYIEKMKARLDEWNADLAKLEAQAKSAEADMRMQYDRHIEELRRQRDQAEKQLRELRDAGEESWERIRKSMEAAWDDMSRAFRDAADRFR</sequence>
<evidence type="ECO:0000313" key="3">
    <source>
        <dbReference type="Proteomes" id="UP000189462"/>
    </source>
</evidence>
<evidence type="ECO:0000313" key="2">
    <source>
        <dbReference type="EMBL" id="OOG21008.1"/>
    </source>
</evidence>
<name>A0A1V3N7Y7_9GAMM</name>
<reference evidence="2 3" key="1">
    <citation type="submission" date="2017-02" db="EMBL/GenBank/DDBJ databases">
        <title>Genomic diversity within the haloalkaliphilic genus Thioalkalivibrio.</title>
        <authorList>
            <person name="Ahn A.-C."/>
            <person name="Meier-Kolthoff J."/>
            <person name="Overmars L."/>
            <person name="Richter M."/>
            <person name="Woyke T."/>
            <person name="Sorokin D.Y."/>
            <person name="Muyzer G."/>
        </authorList>
    </citation>
    <scope>NUCLEOTIDE SEQUENCE [LARGE SCALE GENOMIC DNA]</scope>
    <source>
        <strain evidence="2 3">ALJD</strain>
    </source>
</reference>
<gene>
    <name evidence="2" type="ORF">B1C78_16730</name>
</gene>
<protein>
    <submittedName>
        <fullName evidence="2">Conserved coiled coil protein</fullName>
    </submittedName>
</protein>
<dbReference type="RefSeq" id="WP_077280280.1">
    <property type="nucleotide sequence ID" value="NZ_MVBK01000141.1"/>
</dbReference>
<dbReference type="AlphaFoldDB" id="A0A1V3N7Y7"/>
<dbReference type="Proteomes" id="UP000189462">
    <property type="component" value="Unassembled WGS sequence"/>
</dbReference>
<dbReference type="OrthoDB" id="9813316at2"/>
<keyword evidence="1" id="KW-0175">Coiled coil</keyword>
<dbReference type="STRING" id="108003.B1C78_16730"/>
<feature type="coiled-coil region" evidence="1">
    <location>
        <begin position="8"/>
        <end position="67"/>
    </location>
</feature>